<evidence type="ECO:0000313" key="1">
    <source>
        <dbReference type="EMBL" id="MDR6238518.1"/>
    </source>
</evidence>
<dbReference type="SUPFAM" id="SSF82185">
    <property type="entry name" value="Histone H3 K4-specific methyltransferase SET7/9 N-terminal domain"/>
    <property type="match status" value="1"/>
</dbReference>
<proteinExistence type="predicted"/>
<dbReference type="RefSeq" id="WP_309938029.1">
    <property type="nucleotide sequence ID" value="NZ_AP025305.1"/>
</dbReference>
<dbReference type="EMBL" id="JAVDQD010000002">
    <property type="protein sequence ID" value="MDR6238518.1"/>
    <property type="molecule type" value="Genomic_DNA"/>
</dbReference>
<sequence length="263" mass="30811">MVNKNVALSYKTIFFLMSLLLGTIDAKAQVRLIDYSSKCEDIVMDKRIFARRISNIFHYQDTTEISITFAGMCGDLEKGSVELVNDSINLIATTDSNDIVLCDCFYELKFKLIGVDSSKKYLLNGVKIEVSPSKYAKPIIQSYQVVDNDTINRIDHLERKQGYWKEYFSDSYVIGDYINNHRIGIWRFYNKQGLNYLSHSYSMPENVYESEELVNNVIEVRQYYTNGNIKMLTQYVDNERIIYEYAESGAIRRYYKQKRFQLD</sequence>
<accession>A0AAE3XKY5</accession>
<keyword evidence="2" id="KW-1185">Reference proteome</keyword>
<organism evidence="1 2">
    <name type="scientific">Aureibacter tunicatorum</name>
    <dbReference type="NCBI Taxonomy" id="866807"/>
    <lineage>
        <taxon>Bacteria</taxon>
        <taxon>Pseudomonadati</taxon>
        <taxon>Bacteroidota</taxon>
        <taxon>Cytophagia</taxon>
        <taxon>Cytophagales</taxon>
        <taxon>Persicobacteraceae</taxon>
        <taxon>Aureibacter</taxon>
    </lineage>
</organism>
<evidence type="ECO:0008006" key="3">
    <source>
        <dbReference type="Google" id="ProtNLM"/>
    </source>
</evidence>
<dbReference type="Proteomes" id="UP001185092">
    <property type="component" value="Unassembled WGS sequence"/>
</dbReference>
<name>A0AAE3XKY5_9BACT</name>
<protein>
    <recommendedName>
        <fullName evidence="3">MORN repeat variant</fullName>
    </recommendedName>
</protein>
<comment type="caution">
    <text evidence="1">The sequence shown here is derived from an EMBL/GenBank/DDBJ whole genome shotgun (WGS) entry which is preliminary data.</text>
</comment>
<reference evidence="1" key="1">
    <citation type="submission" date="2023-07" db="EMBL/GenBank/DDBJ databases">
        <title>Genomic Encyclopedia of Type Strains, Phase IV (KMG-IV): sequencing the most valuable type-strain genomes for metagenomic binning, comparative biology and taxonomic classification.</title>
        <authorList>
            <person name="Goeker M."/>
        </authorList>
    </citation>
    <scope>NUCLEOTIDE SEQUENCE</scope>
    <source>
        <strain evidence="1">DSM 26174</strain>
    </source>
</reference>
<gene>
    <name evidence="1" type="ORF">HNQ88_001555</name>
</gene>
<evidence type="ECO:0000313" key="2">
    <source>
        <dbReference type="Proteomes" id="UP001185092"/>
    </source>
</evidence>
<dbReference type="AlphaFoldDB" id="A0AAE3XKY5"/>